<reference evidence="4 5" key="1">
    <citation type="submission" date="2019-04" db="EMBL/GenBank/DDBJ databases">
        <title>Geobacter ruber sp. nov., ferric-reducing bacteria isolated from paddy soil.</title>
        <authorList>
            <person name="Xu Z."/>
            <person name="Masuda Y."/>
            <person name="Itoh H."/>
            <person name="Senoo K."/>
        </authorList>
    </citation>
    <scope>NUCLEOTIDE SEQUENCE [LARGE SCALE GENOMIC DNA]</scope>
    <source>
        <strain evidence="4 5">Red88</strain>
    </source>
</reference>
<name>A0A5A9XCH5_9BACT</name>
<evidence type="ECO:0000313" key="5">
    <source>
        <dbReference type="Proteomes" id="UP000324298"/>
    </source>
</evidence>
<dbReference type="Proteomes" id="UP000324298">
    <property type="component" value="Unassembled WGS sequence"/>
</dbReference>
<dbReference type="InterPro" id="IPR045304">
    <property type="entry name" value="LbH_SAT"/>
</dbReference>
<dbReference type="OrthoDB" id="9815592at2"/>
<keyword evidence="3" id="KW-0012">Acyltransferase</keyword>
<evidence type="ECO:0000256" key="3">
    <source>
        <dbReference type="ARBA" id="ARBA00023315"/>
    </source>
</evidence>
<dbReference type="Pfam" id="PF00132">
    <property type="entry name" value="Hexapep"/>
    <property type="match status" value="1"/>
</dbReference>
<keyword evidence="2 4" id="KW-0808">Transferase</keyword>
<dbReference type="PANTHER" id="PTHR42811">
    <property type="entry name" value="SERINE ACETYLTRANSFERASE"/>
    <property type="match status" value="1"/>
</dbReference>
<dbReference type="InterPro" id="IPR011004">
    <property type="entry name" value="Trimer_LpxA-like_sf"/>
</dbReference>
<comment type="caution">
    <text evidence="4">The sequence shown here is derived from an EMBL/GenBank/DDBJ whole genome shotgun (WGS) entry which is preliminary data.</text>
</comment>
<dbReference type="EMBL" id="SRSD01000007">
    <property type="protein sequence ID" value="KAA0890504.1"/>
    <property type="molecule type" value="Genomic_DNA"/>
</dbReference>
<organism evidence="4 5">
    <name type="scientific">Oryzomonas rubra</name>
    <dbReference type="NCBI Taxonomy" id="2509454"/>
    <lineage>
        <taxon>Bacteria</taxon>
        <taxon>Pseudomonadati</taxon>
        <taxon>Thermodesulfobacteriota</taxon>
        <taxon>Desulfuromonadia</taxon>
        <taxon>Geobacterales</taxon>
        <taxon>Geobacteraceae</taxon>
        <taxon>Oryzomonas</taxon>
    </lineage>
</organism>
<dbReference type="InterPro" id="IPR001451">
    <property type="entry name" value="Hexapep"/>
</dbReference>
<gene>
    <name evidence="4" type="ORF">ET418_12670</name>
</gene>
<dbReference type="RefSeq" id="WP_149308027.1">
    <property type="nucleotide sequence ID" value="NZ_SRSD01000007.1"/>
</dbReference>
<keyword evidence="5" id="KW-1185">Reference proteome</keyword>
<proteinExistence type="inferred from homology"/>
<evidence type="ECO:0000313" key="4">
    <source>
        <dbReference type="EMBL" id="KAA0890504.1"/>
    </source>
</evidence>
<dbReference type="SUPFAM" id="SSF51161">
    <property type="entry name" value="Trimeric LpxA-like enzymes"/>
    <property type="match status" value="1"/>
</dbReference>
<sequence>MNWKQFIFIVTSDLYRYCGQRNLGPFLKCYATIPGFRYSFFMRTARYLKSKGIWFLPIYAMARLLLNHYQFKYGISIPYNTDIGPGLYIGHFGGIIVNCEAKIGCNCNINQEVTIGTTYGGKYPGTPVIMNNVYFGPGSKIIGGITIGNHAAVGANCVVTKPTPDYGVIVGIPGEIVSTKGSGEYVVNTVEVCEV</sequence>
<evidence type="ECO:0000256" key="1">
    <source>
        <dbReference type="ARBA" id="ARBA00007274"/>
    </source>
</evidence>
<protein>
    <submittedName>
        <fullName evidence="4">Serine acetyltransferase</fullName>
    </submittedName>
</protein>
<dbReference type="GO" id="GO:0016746">
    <property type="term" value="F:acyltransferase activity"/>
    <property type="evidence" value="ECO:0007669"/>
    <property type="project" value="UniProtKB-KW"/>
</dbReference>
<dbReference type="CDD" id="cd03354">
    <property type="entry name" value="LbH_SAT"/>
    <property type="match status" value="1"/>
</dbReference>
<dbReference type="AlphaFoldDB" id="A0A5A9XCH5"/>
<evidence type="ECO:0000256" key="2">
    <source>
        <dbReference type="ARBA" id="ARBA00022679"/>
    </source>
</evidence>
<comment type="similarity">
    <text evidence="1">Belongs to the transferase hexapeptide repeat family.</text>
</comment>
<accession>A0A5A9XCH5</accession>
<dbReference type="Gene3D" id="2.160.10.10">
    <property type="entry name" value="Hexapeptide repeat proteins"/>
    <property type="match status" value="1"/>
</dbReference>